<keyword evidence="4" id="KW-1185">Reference proteome</keyword>
<keyword evidence="1" id="KW-0732">Signal</keyword>
<dbReference type="InterPro" id="IPR004843">
    <property type="entry name" value="Calcineurin-like_PHP"/>
</dbReference>
<dbReference type="InterPro" id="IPR029052">
    <property type="entry name" value="Metallo-depent_PP-like"/>
</dbReference>
<reference evidence="3" key="1">
    <citation type="submission" date="2020-12" db="EMBL/GenBank/DDBJ databases">
        <title>Bacterial novel species Mucilaginibacter sp. SD-g isolated from soil.</title>
        <authorList>
            <person name="Jung H.-Y."/>
        </authorList>
    </citation>
    <scope>NUCLEOTIDE SEQUENCE</scope>
    <source>
        <strain evidence="3">SD-g</strain>
    </source>
</reference>
<sequence>MSKILKMKRFLFVCLWMAFSFSYAVGQQHAPIHILYTSDAHFGLSRQKFRGDTAVPAYRVNAAMIFAMNNIVNERLPRDNGVGAGELIKAVDYLIQTGDIANRQEPPYQPAGDSWQQFVSVYEHGLQLHGCKGMATQLLFVPGNHDISNAIGFTRKLVPEKDPTVMVKIYNAMMHPAVPLSNDTYDYANDKINYSRDIGGIHFVFITLWPDSAERVWMTGNLKKVPRTMPVVIFTHDQPTSEAKHFSDPLGPGTFRKGSKFENLTAEVYKEASVVQKGEHATDLEQRGLVRFLKLHPNIKAYFHGNSNWNEFYTYKGPNGDISLPVFRVDSPMKGKYSADDETKLSFQLISLDPVKKQLTVRECFWNTQPKQSKQKIVFGRCKSVNLLIN</sequence>
<dbReference type="Pfam" id="PF00149">
    <property type="entry name" value="Metallophos"/>
    <property type="match status" value="1"/>
</dbReference>
<dbReference type="Gene3D" id="3.60.21.10">
    <property type="match status" value="1"/>
</dbReference>
<organism evidence="3 4">
    <name type="scientific">Mucilaginibacter segetis</name>
    <dbReference type="NCBI Taxonomy" id="2793071"/>
    <lineage>
        <taxon>Bacteria</taxon>
        <taxon>Pseudomonadati</taxon>
        <taxon>Bacteroidota</taxon>
        <taxon>Sphingobacteriia</taxon>
        <taxon>Sphingobacteriales</taxon>
        <taxon>Sphingobacteriaceae</taxon>
        <taxon>Mucilaginibacter</taxon>
    </lineage>
</organism>
<dbReference type="Proteomes" id="UP000613193">
    <property type="component" value="Unassembled WGS sequence"/>
</dbReference>
<proteinExistence type="predicted"/>
<evidence type="ECO:0000256" key="1">
    <source>
        <dbReference type="SAM" id="SignalP"/>
    </source>
</evidence>
<feature type="domain" description="Calcineurin-like phosphoesterase" evidence="2">
    <location>
        <begin position="34"/>
        <end position="247"/>
    </location>
</feature>
<accession>A0A934PS75</accession>
<dbReference type="AlphaFoldDB" id="A0A934PS75"/>
<feature type="chain" id="PRO_5037427084" evidence="1">
    <location>
        <begin position="25"/>
        <end position="390"/>
    </location>
</feature>
<feature type="signal peptide" evidence="1">
    <location>
        <begin position="1"/>
        <end position="24"/>
    </location>
</feature>
<protein>
    <submittedName>
        <fullName evidence="3">Metallophosphoesterase</fullName>
    </submittedName>
</protein>
<evidence type="ECO:0000313" key="4">
    <source>
        <dbReference type="Proteomes" id="UP000613193"/>
    </source>
</evidence>
<dbReference type="GO" id="GO:0016787">
    <property type="term" value="F:hydrolase activity"/>
    <property type="evidence" value="ECO:0007669"/>
    <property type="project" value="InterPro"/>
</dbReference>
<evidence type="ECO:0000259" key="2">
    <source>
        <dbReference type="Pfam" id="PF00149"/>
    </source>
</evidence>
<comment type="caution">
    <text evidence="3">The sequence shown here is derived from an EMBL/GenBank/DDBJ whole genome shotgun (WGS) entry which is preliminary data.</text>
</comment>
<dbReference type="EMBL" id="JAEHFW010000001">
    <property type="protein sequence ID" value="MBK0378507.1"/>
    <property type="molecule type" value="Genomic_DNA"/>
</dbReference>
<dbReference type="SUPFAM" id="SSF56300">
    <property type="entry name" value="Metallo-dependent phosphatases"/>
    <property type="match status" value="1"/>
</dbReference>
<dbReference type="RefSeq" id="WP_200064362.1">
    <property type="nucleotide sequence ID" value="NZ_JAEHFW010000001.1"/>
</dbReference>
<evidence type="ECO:0000313" key="3">
    <source>
        <dbReference type="EMBL" id="MBK0378507.1"/>
    </source>
</evidence>
<gene>
    <name evidence="3" type="ORF">I5M19_04265</name>
</gene>
<name>A0A934PS75_9SPHI</name>